<comment type="subcellular location">
    <subcellularLocation>
        <location evidence="9 10">Cytoplasm</location>
    </subcellularLocation>
</comment>
<keyword evidence="6 9" id="KW-0456">Lyase</keyword>
<protein>
    <recommendedName>
        <fullName evidence="9 10">Ferrochelatase</fullName>
        <ecNumber evidence="9 10">4.98.1.1</ecNumber>
    </recommendedName>
    <alternativeName>
        <fullName evidence="9">Heme synthase</fullName>
    </alternativeName>
    <alternativeName>
        <fullName evidence="9">Protoheme ferro-lyase</fullName>
    </alternativeName>
</protein>
<dbReference type="InterPro" id="IPR019772">
    <property type="entry name" value="Ferrochelatase_AS"/>
</dbReference>
<evidence type="ECO:0000256" key="10">
    <source>
        <dbReference type="RuleBase" id="RU000607"/>
    </source>
</evidence>
<evidence type="ECO:0000256" key="2">
    <source>
        <dbReference type="ARBA" id="ARBA00022490"/>
    </source>
</evidence>
<dbReference type="PANTHER" id="PTHR11108:SF1">
    <property type="entry name" value="FERROCHELATASE, MITOCHONDRIAL"/>
    <property type="match status" value="1"/>
</dbReference>
<keyword evidence="12" id="KW-1185">Reference proteome</keyword>
<gene>
    <name evidence="9 11" type="primary">hemH</name>
    <name evidence="11" type="ORF">PMO31116_03119</name>
</gene>
<proteinExistence type="inferred from homology"/>
<dbReference type="Proteomes" id="UP000368474">
    <property type="component" value="Unassembled WGS sequence"/>
</dbReference>
<evidence type="ECO:0000256" key="7">
    <source>
        <dbReference type="ARBA" id="ARBA00023244"/>
    </source>
</evidence>
<dbReference type="SUPFAM" id="SSF53800">
    <property type="entry name" value="Chelatase"/>
    <property type="match status" value="1"/>
</dbReference>
<dbReference type="GO" id="GO:0046872">
    <property type="term" value="F:metal ion binding"/>
    <property type="evidence" value="ECO:0007669"/>
    <property type="project" value="UniProtKB-KW"/>
</dbReference>
<evidence type="ECO:0000313" key="11">
    <source>
        <dbReference type="EMBL" id="VVE21308.1"/>
    </source>
</evidence>
<comment type="function">
    <text evidence="9 10">Catalyzes the ferrous insertion into protoporphyrin IX.</text>
</comment>
<dbReference type="PANTHER" id="PTHR11108">
    <property type="entry name" value="FERROCHELATASE"/>
    <property type="match status" value="1"/>
</dbReference>
<dbReference type="InterPro" id="IPR001015">
    <property type="entry name" value="Ferrochelatase"/>
</dbReference>
<keyword evidence="7 9" id="KW-0627">Porphyrin biosynthesis</keyword>
<keyword evidence="4 9" id="KW-0408">Iron</keyword>
<sequence length="426" mass="46790">MTSPCVDFPDAGRARKALPDLSWVCGKVRFMRFDPEPISHGPSGKTAVLLINLGTPDEPRPAAVRRYLREFLSDPRVVEIPSFVWQPLLRLVILPLRSRQSAQKYATVWTREGSPLKVNTEQQTNALRGLLHANDYDVVVDYAMRYGNPSIADRIRALRQNGVERILLLPLYPQYSSSTTATATDAVFRVLGRLRNQPDVRTVRDYHDHPAYIEALRQQVEGYWQQHGRPDFAAGERLLLSFHGVPRRTLDLGDPYHDQCVKTARLLAAALGLDETTCRLTFQSRFGKAEWLQPYTAPTLEELGRGGTPRVDVFCPGFTSDCLETLEEINMEGRHAYLSAGGKAFHFIPCLNGASAWITALGEIAARHLQGWPVLTPEGVADAAAAAAASTRQRQVAAVAAFDSANAAAAAAAAQAVEPTAPGART</sequence>
<evidence type="ECO:0000256" key="8">
    <source>
        <dbReference type="ARBA" id="ARBA00024536"/>
    </source>
</evidence>
<comment type="catalytic activity">
    <reaction evidence="8">
        <text>Fe-coproporphyrin III + 2 H(+) = coproporphyrin III + Fe(2+)</text>
        <dbReference type="Rhea" id="RHEA:49572"/>
        <dbReference type="ChEBI" id="CHEBI:15378"/>
        <dbReference type="ChEBI" id="CHEBI:29033"/>
        <dbReference type="ChEBI" id="CHEBI:68438"/>
        <dbReference type="ChEBI" id="CHEBI:131725"/>
        <dbReference type="EC" id="4.99.1.9"/>
    </reaction>
    <physiologicalReaction direction="right-to-left" evidence="8">
        <dbReference type="Rhea" id="RHEA:49574"/>
    </physiologicalReaction>
</comment>
<dbReference type="NCBIfam" id="TIGR00109">
    <property type="entry name" value="hemH"/>
    <property type="match status" value="1"/>
</dbReference>
<dbReference type="PROSITE" id="PS00534">
    <property type="entry name" value="FERROCHELATASE"/>
    <property type="match status" value="1"/>
</dbReference>
<name>A0A5E4W9L0_9BURK</name>
<feature type="binding site" evidence="9">
    <location>
        <position position="324"/>
    </location>
    <ligand>
        <name>Fe(2+)</name>
        <dbReference type="ChEBI" id="CHEBI:29033"/>
    </ligand>
</feature>
<organism evidence="11 12">
    <name type="scientific">Pandoraea morbifera</name>
    <dbReference type="NCBI Taxonomy" id="2508300"/>
    <lineage>
        <taxon>Bacteria</taxon>
        <taxon>Pseudomonadati</taxon>
        <taxon>Pseudomonadota</taxon>
        <taxon>Betaproteobacteria</taxon>
        <taxon>Burkholderiales</taxon>
        <taxon>Burkholderiaceae</taxon>
        <taxon>Pandoraea</taxon>
    </lineage>
</organism>
<dbReference type="GO" id="GO:0005737">
    <property type="term" value="C:cytoplasm"/>
    <property type="evidence" value="ECO:0007669"/>
    <property type="project" value="UniProtKB-SubCell"/>
</dbReference>
<dbReference type="GO" id="GO:0004325">
    <property type="term" value="F:ferrochelatase activity"/>
    <property type="evidence" value="ECO:0007669"/>
    <property type="project" value="UniProtKB-UniRule"/>
</dbReference>
<dbReference type="HAMAP" id="MF_00323">
    <property type="entry name" value="Ferrochelatase"/>
    <property type="match status" value="1"/>
</dbReference>
<keyword evidence="5 9" id="KW-0350">Heme biosynthesis</keyword>
<dbReference type="CDD" id="cd03411">
    <property type="entry name" value="Ferrochelatase_N"/>
    <property type="match status" value="1"/>
</dbReference>
<dbReference type="CDD" id="cd00419">
    <property type="entry name" value="Ferrochelatase_C"/>
    <property type="match status" value="1"/>
</dbReference>
<evidence type="ECO:0000256" key="9">
    <source>
        <dbReference type="HAMAP-Rule" id="MF_00323"/>
    </source>
</evidence>
<dbReference type="GO" id="GO:0006783">
    <property type="term" value="P:heme biosynthetic process"/>
    <property type="evidence" value="ECO:0007669"/>
    <property type="project" value="UniProtKB-UniRule"/>
</dbReference>
<evidence type="ECO:0000256" key="3">
    <source>
        <dbReference type="ARBA" id="ARBA00022723"/>
    </source>
</evidence>
<dbReference type="FunFam" id="3.40.50.1400:FF:000002">
    <property type="entry name" value="Ferrochelatase"/>
    <property type="match status" value="1"/>
</dbReference>
<dbReference type="InterPro" id="IPR033644">
    <property type="entry name" value="Ferrochelatase_C"/>
</dbReference>
<comment type="catalytic activity">
    <reaction evidence="9 10">
        <text>heme b + 2 H(+) = protoporphyrin IX + Fe(2+)</text>
        <dbReference type="Rhea" id="RHEA:22584"/>
        <dbReference type="ChEBI" id="CHEBI:15378"/>
        <dbReference type="ChEBI" id="CHEBI:29033"/>
        <dbReference type="ChEBI" id="CHEBI:57306"/>
        <dbReference type="ChEBI" id="CHEBI:60344"/>
        <dbReference type="EC" id="4.98.1.1"/>
    </reaction>
</comment>
<dbReference type="Pfam" id="PF00762">
    <property type="entry name" value="Ferrochelatase"/>
    <property type="match status" value="1"/>
</dbReference>
<evidence type="ECO:0000256" key="6">
    <source>
        <dbReference type="ARBA" id="ARBA00023239"/>
    </source>
</evidence>
<evidence type="ECO:0000313" key="12">
    <source>
        <dbReference type="Proteomes" id="UP000368474"/>
    </source>
</evidence>
<comment type="pathway">
    <text evidence="9 10">Porphyrin-containing compound metabolism; protoheme biosynthesis; protoheme from protoporphyrin-IX: step 1/1.</text>
</comment>
<evidence type="ECO:0000256" key="1">
    <source>
        <dbReference type="ARBA" id="ARBA00007718"/>
    </source>
</evidence>
<dbReference type="InterPro" id="IPR033659">
    <property type="entry name" value="Ferrochelatase_N"/>
</dbReference>
<reference evidence="11 12" key="1">
    <citation type="submission" date="2019-08" db="EMBL/GenBank/DDBJ databases">
        <authorList>
            <person name="Peeters C."/>
        </authorList>
    </citation>
    <scope>NUCLEOTIDE SEQUENCE [LARGE SCALE GENOMIC DNA]</scope>
    <source>
        <strain evidence="11 12">LMG 31116</strain>
    </source>
</reference>
<evidence type="ECO:0000256" key="4">
    <source>
        <dbReference type="ARBA" id="ARBA00023004"/>
    </source>
</evidence>
<evidence type="ECO:0000256" key="5">
    <source>
        <dbReference type="ARBA" id="ARBA00023133"/>
    </source>
</evidence>
<feature type="binding site" evidence="9">
    <location>
        <position position="243"/>
    </location>
    <ligand>
        <name>Fe(2+)</name>
        <dbReference type="ChEBI" id="CHEBI:29033"/>
    </ligand>
</feature>
<dbReference type="Gene3D" id="3.40.50.1400">
    <property type="match status" value="2"/>
</dbReference>
<comment type="similarity">
    <text evidence="1 9 10">Belongs to the ferrochelatase family.</text>
</comment>
<dbReference type="AlphaFoldDB" id="A0A5E4W9L0"/>
<keyword evidence="3 9" id="KW-0479">Metal-binding</keyword>
<accession>A0A5E4W9L0</accession>
<dbReference type="EMBL" id="CABPSD010000009">
    <property type="protein sequence ID" value="VVE21308.1"/>
    <property type="molecule type" value="Genomic_DNA"/>
</dbReference>
<dbReference type="EC" id="4.98.1.1" evidence="9 10"/>
<keyword evidence="2 9" id="KW-0963">Cytoplasm</keyword>
<dbReference type="UniPathway" id="UPA00252">
    <property type="reaction ID" value="UER00325"/>
</dbReference>